<feature type="compositionally biased region" description="Low complexity" evidence="1">
    <location>
        <begin position="362"/>
        <end position="380"/>
    </location>
</feature>
<evidence type="ECO:0000259" key="3">
    <source>
        <dbReference type="Pfam" id="PF22974"/>
    </source>
</evidence>
<feature type="domain" description="DUF7223" evidence="4">
    <location>
        <begin position="424"/>
        <end position="641"/>
    </location>
</feature>
<feature type="compositionally biased region" description="Basic residues" evidence="1">
    <location>
        <begin position="347"/>
        <end position="361"/>
    </location>
</feature>
<keyword evidence="2" id="KW-0812">Transmembrane</keyword>
<evidence type="ECO:0000259" key="4">
    <source>
        <dbReference type="Pfam" id="PF23865"/>
    </source>
</evidence>
<comment type="caution">
    <text evidence="5">The sequence shown here is derived from an EMBL/GenBank/DDBJ whole genome shotgun (WGS) entry which is preliminary data.</text>
</comment>
<feature type="compositionally biased region" description="Basic and acidic residues" evidence="1">
    <location>
        <begin position="382"/>
        <end position="394"/>
    </location>
</feature>
<evidence type="ECO:0000313" key="5">
    <source>
        <dbReference type="EMBL" id="KAK0384807.1"/>
    </source>
</evidence>
<proteinExistence type="predicted"/>
<dbReference type="InterPro" id="IPR055647">
    <property type="entry name" value="DUF7223"/>
</dbReference>
<name>A0AA39GEX0_SARSR</name>
<protein>
    <submittedName>
        <fullName evidence="5">Uncharacterized protein</fullName>
    </submittedName>
</protein>
<feature type="compositionally biased region" description="Basic and acidic residues" evidence="1">
    <location>
        <begin position="337"/>
        <end position="346"/>
    </location>
</feature>
<dbReference type="Proteomes" id="UP001175261">
    <property type="component" value="Unassembled WGS sequence"/>
</dbReference>
<evidence type="ECO:0000313" key="6">
    <source>
        <dbReference type="Proteomes" id="UP001175261"/>
    </source>
</evidence>
<evidence type="ECO:0000256" key="2">
    <source>
        <dbReference type="SAM" id="Phobius"/>
    </source>
</evidence>
<dbReference type="Pfam" id="PF22974">
    <property type="entry name" value="DUF7029"/>
    <property type="match status" value="1"/>
</dbReference>
<dbReference type="EMBL" id="JAPDFR010000007">
    <property type="protein sequence ID" value="KAK0384807.1"/>
    <property type="molecule type" value="Genomic_DNA"/>
</dbReference>
<feature type="region of interest" description="Disordered" evidence="1">
    <location>
        <begin position="84"/>
        <end position="116"/>
    </location>
</feature>
<feature type="region of interest" description="Disordered" evidence="1">
    <location>
        <begin position="670"/>
        <end position="699"/>
    </location>
</feature>
<dbReference type="InterPro" id="IPR054293">
    <property type="entry name" value="DUF7029"/>
</dbReference>
<feature type="compositionally biased region" description="Acidic residues" evidence="1">
    <location>
        <begin position="674"/>
        <end position="688"/>
    </location>
</feature>
<keyword evidence="2" id="KW-0472">Membrane</keyword>
<keyword evidence="6" id="KW-1185">Reference proteome</keyword>
<feature type="transmembrane region" description="Helical" evidence="2">
    <location>
        <begin position="54"/>
        <end position="77"/>
    </location>
</feature>
<gene>
    <name evidence="5" type="ORF">NLU13_7285</name>
</gene>
<reference evidence="5" key="1">
    <citation type="submission" date="2022-10" db="EMBL/GenBank/DDBJ databases">
        <title>Determination and structural analysis of whole genome sequence of Sarocladium strictum F4-1.</title>
        <authorList>
            <person name="Hu L."/>
            <person name="Jiang Y."/>
        </authorList>
    </citation>
    <scope>NUCLEOTIDE SEQUENCE</scope>
    <source>
        <strain evidence="5">F4-1</strain>
    </source>
</reference>
<feature type="region of interest" description="Disordered" evidence="1">
    <location>
        <begin position="337"/>
        <end position="394"/>
    </location>
</feature>
<organism evidence="5 6">
    <name type="scientific">Sarocladium strictum</name>
    <name type="common">Black bundle disease fungus</name>
    <name type="synonym">Acremonium strictum</name>
    <dbReference type="NCBI Taxonomy" id="5046"/>
    <lineage>
        <taxon>Eukaryota</taxon>
        <taxon>Fungi</taxon>
        <taxon>Dikarya</taxon>
        <taxon>Ascomycota</taxon>
        <taxon>Pezizomycotina</taxon>
        <taxon>Sordariomycetes</taxon>
        <taxon>Hypocreomycetidae</taxon>
        <taxon>Hypocreales</taxon>
        <taxon>Sarocladiaceae</taxon>
        <taxon>Sarocladium</taxon>
    </lineage>
</organism>
<feature type="domain" description="DUF7029" evidence="3">
    <location>
        <begin position="175"/>
        <end position="269"/>
    </location>
</feature>
<keyword evidence="2" id="KW-1133">Transmembrane helix</keyword>
<sequence>MQPRYGRYHVVFLPDALVDFRHLPQKVYSTIQFPTQCTATTLSRRQTRTANSNMILPSSSAALAVATLLCSSFALAAPSNEAPRVQTARVSRADDGGNDGGNNGNDNAQSDAIPVNTPPPVILEPIVPPEVKETDLSIFDLDKNVTLAWAGATSGAAPGSKFKREAAVLTQGDFKFQYPTIALDHSSLVDKISCSGGQLSVVLKPDAYSYAKGQWASVKTLLLVTGVDGCGVKDANEYFKATAINFSDKDFSFTAQGSSVNYKDVVLDMKLQWGDAGNQPLKRAVDKRDLFEARGLEARKYASFTVSWSAYLNDKWALGVDPDAPWDNAARLFRWNKDGGRSDNARNKGKAKAKQNLKSKSSKTPSSTTKRSTRTKYPSSWIKDEKNKAAKAASDKAAKAAKAAAKATKQEKAKSNGKGGDLDVGLALYCVECGIRGQATIWGEVDASIMSMSVRTVKTGMKAEMHAGLNLGVDAYVKYDKTWKSKDFRIPLPGGFKIPLLLEVGPFLGFAVEANTKIAATGQLLIGGNVDWNDIDMTIDLLDTSQSSAKGFKPVFTQKVEAEGELEASASLGLPLKLGVAITIAGSWNAEAALKDTPSINAEGRFKGEYKKAADGTVTASADTCYGIDYNVFLGNNVDAYISGSKIREMSWPLMEPYRGPPIAQGCIGYLPEPTEEPTEEQTGEQTEEASQPAETLQS</sequence>
<accession>A0AA39GEX0</accession>
<dbReference type="Pfam" id="PF23865">
    <property type="entry name" value="DUF7223"/>
    <property type="match status" value="1"/>
</dbReference>
<evidence type="ECO:0000256" key="1">
    <source>
        <dbReference type="SAM" id="MobiDB-lite"/>
    </source>
</evidence>
<dbReference type="AlphaFoldDB" id="A0AA39GEX0"/>